<dbReference type="Gene3D" id="3.40.50.620">
    <property type="entry name" value="HUPs"/>
    <property type="match status" value="1"/>
</dbReference>
<dbReference type="Gene3D" id="2.40.240.10">
    <property type="entry name" value="Ribosomal Protein L25, Chain P"/>
    <property type="match status" value="2"/>
</dbReference>
<feature type="domain" description="tRNA synthetases class I (E and Q) anti-codon binding" evidence="13">
    <location>
        <begin position="463"/>
        <end position="539"/>
    </location>
</feature>
<evidence type="ECO:0000256" key="10">
    <source>
        <dbReference type="RuleBase" id="RU363037"/>
    </source>
</evidence>
<comment type="caution">
    <text evidence="14">The sequence shown here is derived from an EMBL/GenBank/DDBJ whole genome shotgun (WGS) entry which is preliminary data.</text>
</comment>
<dbReference type="InterPro" id="IPR001412">
    <property type="entry name" value="aa-tRNA-synth_I_CS"/>
</dbReference>
<dbReference type="NCBIfam" id="TIGR00440">
    <property type="entry name" value="glnS"/>
    <property type="match status" value="1"/>
</dbReference>
<dbReference type="PANTHER" id="PTHR43097">
    <property type="entry name" value="GLUTAMINE-TRNA LIGASE"/>
    <property type="match status" value="1"/>
</dbReference>
<feature type="binding site" evidence="9">
    <location>
        <position position="74"/>
    </location>
    <ligand>
        <name>L-glutamine</name>
        <dbReference type="ChEBI" id="CHEBI:58359"/>
    </ligand>
</feature>
<evidence type="ECO:0000313" key="15">
    <source>
        <dbReference type="Proteomes" id="UP000722750"/>
    </source>
</evidence>
<proteinExistence type="inferred from homology"/>
<evidence type="ECO:0000259" key="11">
    <source>
        <dbReference type="Pfam" id="PF00749"/>
    </source>
</evidence>
<reference evidence="14" key="1">
    <citation type="journal article" date="2021" name="ISME J.">
        <title>Fine-scale metabolic discontinuity in a stratified prokaryote microbiome of a Red Sea deep halocline.</title>
        <authorList>
            <person name="Michoud G."/>
            <person name="Ngugi D.K."/>
            <person name="Barozzi A."/>
            <person name="Merlino G."/>
            <person name="Calleja M.L."/>
            <person name="Delgado-Huertas A."/>
            <person name="Moran X.A.G."/>
            <person name="Daffonchio D."/>
        </authorList>
    </citation>
    <scope>NUCLEOTIDE SEQUENCE</scope>
    <source>
        <strain evidence="14">SuakinDeep_MAG55_1</strain>
    </source>
</reference>
<dbReference type="InterPro" id="IPR020058">
    <property type="entry name" value="Glu/Gln-tRNA-synth_Ib_cat-dom"/>
</dbReference>
<comment type="catalytic activity">
    <reaction evidence="8 9">
        <text>tRNA(Gln) + L-glutamine + ATP = L-glutaminyl-tRNA(Gln) + AMP + diphosphate</text>
        <dbReference type="Rhea" id="RHEA:20121"/>
        <dbReference type="Rhea" id="RHEA-COMP:9662"/>
        <dbReference type="Rhea" id="RHEA-COMP:9681"/>
        <dbReference type="ChEBI" id="CHEBI:30616"/>
        <dbReference type="ChEBI" id="CHEBI:33019"/>
        <dbReference type="ChEBI" id="CHEBI:58359"/>
        <dbReference type="ChEBI" id="CHEBI:78442"/>
        <dbReference type="ChEBI" id="CHEBI:78521"/>
        <dbReference type="ChEBI" id="CHEBI:456215"/>
        <dbReference type="EC" id="6.1.1.18"/>
    </reaction>
</comment>
<evidence type="ECO:0000256" key="2">
    <source>
        <dbReference type="ARBA" id="ARBA00022490"/>
    </source>
</evidence>
<evidence type="ECO:0000256" key="9">
    <source>
        <dbReference type="HAMAP-Rule" id="MF_00126"/>
    </source>
</evidence>
<keyword evidence="7 9" id="KW-0030">Aminoacyl-tRNA synthetase</keyword>
<dbReference type="PROSITE" id="PS00178">
    <property type="entry name" value="AA_TRNA_LIGASE_I"/>
    <property type="match status" value="1"/>
</dbReference>
<comment type="subcellular location">
    <subcellularLocation>
        <location evidence="9">Cytoplasm</location>
    </subcellularLocation>
</comment>
<feature type="short sequence motif" description="'HIGH' region" evidence="9">
    <location>
        <begin position="40"/>
        <end position="50"/>
    </location>
</feature>
<dbReference type="Proteomes" id="UP000722750">
    <property type="component" value="Unassembled WGS sequence"/>
</dbReference>
<dbReference type="InterPro" id="IPR011035">
    <property type="entry name" value="Ribosomal_bL25/Gln-tRNA_synth"/>
</dbReference>
<dbReference type="EC" id="6.1.1.18" evidence="9"/>
<dbReference type="EMBL" id="JAANXD010000041">
    <property type="protein sequence ID" value="MBS1257891.1"/>
    <property type="molecule type" value="Genomic_DNA"/>
</dbReference>
<evidence type="ECO:0000256" key="7">
    <source>
        <dbReference type="ARBA" id="ARBA00023146"/>
    </source>
</evidence>
<evidence type="ECO:0000259" key="13">
    <source>
        <dbReference type="Pfam" id="PF20974"/>
    </source>
</evidence>
<dbReference type="NCBIfam" id="NF011291">
    <property type="entry name" value="PRK14703.1"/>
    <property type="match status" value="1"/>
</dbReference>
<keyword evidence="3 9" id="KW-0436">Ligase</keyword>
<comment type="caution">
    <text evidence="9">Lacks conserved residue(s) required for the propagation of feature annotation.</text>
</comment>
<feature type="binding site" evidence="9">
    <location>
        <begin position="267"/>
        <end position="268"/>
    </location>
    <ligand>
        <name>ATP</name>
        <dbReference type="ChEBI" id="CHEBI:30616"/>
    </ligand>
</feature>
<protein>
    <recommendedName>
        <fullName evidence="9">Glutamine--tRNA ligase</fullName>
        <ecNumber evidence="9">6.1.1.18</ecNumber>
    </recommendedName>
    <alternativeName>
        <fullName evidence="9">Glutaminyl-tRNA synthetase</fullName>
        <shortName evidence="9">GlnRS</shortName>
    </alternativeName>
</protein>
<dbReference type="Pfam" id="PF20974">
    <property type="entry name" value="tRNA-synt_1c_C2"/>
    <property type="match status" value="1"/>
</dbReference>
<dbReference type="InterPro" id="IPR050132">
    <property type="entry name" value="Gln/Glu-tRNA_Ligase"/>
</dbReference>
<feature type="domain" description="Glutamyl/glutaminyl-tRNA synthetase class Ib anti-codon binding" evidence="12">
    <location>
        <begin position="346"/>
        <end position="446"/>
    </location>
</feature>
<accession>A0A941W3K5</accession>
<gene>
    <name evidence="9" type="primary">glnS</name>
    <name evidence="14" type="ORF">MAG551_00944</name>
</gene>
<dbReference type="GO" id="GO:0004819">
    <property type="term" value="F:glutamine-tRNA ligase activity"/>
    <property type="evidence" value="ECO:0007669"/>
    <property type="project" value="UniProtKB-UniRule"/>
</dbReference>
<keyword evidence="6 9" id="KW-0648">Protein biosynthesis</keyword>
<evidence type="ECO:0000256" key="6">
    <source>
        <dbReference type="ARBA" id="ARBA00022917"/>
    </source>
</evidence>
<dbReference type="GO" id="GO:0006424">
    <property type="term" value="P:glutamyl-tRNA aminoacylation"/>
    <property type="evidence" value="ECO:0007669"/>
    <property type="project" value="UniProtKB-UniRule"/>
</dbReference>
<dbReference type="SUPFAM" id="SSF52374">
    <property type="entry name" value="Nucleotidylyl transferase"/>
    <property type="match status" value="1"/>
</dbReference>
<feature type="binding site" evidence="9">
    <location>
        <begin position="275"/>
        <end position="277"/>
    </location>
    <ligand>
        <name>ATP</name>
        <dbReference type="ChEBI" id="CHEBI:30616"/>
    </ligand>
</feature>
<evidence type="ECO:0000256" key="3">
    <source>
        <dbReference type="ARBA" id="ARBA00022598"/>
    </source>
</evidence>
<dbReference type="InterPro" id="IPR004514">
    <property type="entry name" value="Gln-tRNA-synth"/>
</dbReference>
<dbReference type="GO" id="GO:0006425">
    <property type="term" value="P:glutaminyl-tRNA aminoacylation"/>
    <property type="evidence" value="ECO:0007669"/>
    <property type="project" value="UniProtKB-UniRule"/>
</dbReference>
<feature type="binding site" evidence="9">
    <location>
        <position position="238"/>
    </location>
    <ligand>
        <name>ATP</name>
        <dbReference type="ChEBI" id="CHEBI:30616"/>
    </ligand>
</feature>
<dbReference type="InterPro" id="IPR020056">
    <property type="entry name" value="Rbsml_bL25/Gln-tRNA_synth_N"/>
</dbReference>
<dbReference type="FunFam" id="2.40.240.10:FF:000001">
    <property type="entry name" value="Glutamine--tRNA ligase"/>
    <property type="match status" value="1"/>
</dbReference>
<evidence type="ECO:0000256" key="1">
    <source>
        <dbReference type="ARBA" id="ARBA00005594"/>
    </source>
</evidence>
<dbReference type="Pfam" id="PF00749">
    <property type="entry name" value="tRNA-synt_1c"/>
    <property type="match status" value="1"/>
</dbReference>
<feature type="binding site" evidence="9">
    <location>
        <position position="219"/>
    </location>
    <ligand>
        <name>L-glutamine</name>
        <dbReference type="ChEBI" id="CHEBI:58359"/>
    </ligand>
</feature>
<dbReference type="CDD" id="cd00807">
    <property type="entry name" value="GlnRS_core"/>
    <property type="match status" value="1"/>
</dbReference>
<dbReference type="PANTHER" id="PTHR43097:SF5">
    <property type="entry name" value="GLUTAMATE--TRNA LIGASE"/>
    <property type="match status" value="1"/>
</dbReference>
<evidence type="ECO:0000256" key="8">
    <source>
        <dbReference type="ARBA" id="ARBA00048270"/>
    </source>
</evidence>
<name>A0A941W3K5_9BACT</name>
<comment type="subunit">
    <text evidence="9">Monomer.</text>
</comment>
<dbReference type="GO" id="GO:0005829">
    <property type="term" value="C:cytosol"/>
    <property type="evidence" value="ECO:0007669"/>
    <property type="project" value="TreeGrafter"/>
</dbReference>
<evidence type="ECO:0000256" key="5">
    <source>
        <dbReference type="ARBA" id="ARBA00022840"/>
    </source>
</evidence>
<dbReference type="AlphaFoldDB" id="A0A941W3K5"/>
<comment type="similarity">
    <text evidence="1 9 10">Belongs to the class-I aminoacyl-tRNA synthetase family.</text>
</comment>
<dbReference type="InterPro" id="IPR000924">
    <property type="entry name" value="Glu/Gln-tRNA-synth"/>
</dbReference>
<sequence>MQKSENDGNKEGSVDFIRAIVAEDISTNKWDGKVITRFPPEPNGFLHIGHAKSICLNFGIADENSGGQCNLRFDDTNPVTEEDRYVNSIQEDVRWLGWDWDENLYYASDYFEQMYDYAVQLIEKGHAYVCELNARQISEYRGTLTTPGKESPYRNRSVEENIDLFRRMKDGEFKDGSHVLRARIDMASPNMNLRDPVMYRILHAEHHRTGSVWSIYPTYDWAHGLEDSIEGITHSICTLEFENHRPLYDWYLDKLEVHHPQQIEFARLELTYTVMSKRKLLQLVDEGHVNGWDDPRMPTICGMHRRGYSPEAIREFCRRIGINKFNSTIDIALLEHCIREALNKTSNRVMAVLRPLKVVIENYPEGEEEWMDAVNNPEDQSAGTRKVPFSRVIYIEQDDFMEDPPRKFFRLGPGREVRLRYAYFITCTDVVKNDDGEIVELHCSYDPATQGGNAPDGRKVKSTLHWVSASHALRAEVRLYDHLFTKERPEEAKDGEDFRSNLNPQSLQILSDCMVEPGLKDAKPFERIQFERLGYFCIDTDSTADRLIINRTVTLRDTWAKVQKKGNKK</sequence>
<keyword evidence="5 9" id="KW-0067">ATP-binding</keyword>
<dbReference type="SUPFAM" id="SSF50715">
    <property type="entry name" value="Ribosomal protein L25-like"/>
    <property type="match status" value="1"/>
</dbReference>
<dbReference type="InterPro" id="IPR049437">
    <property type="entry name" value="tRNA-synt_1c_C2"/>
</dbReference>
<dbReference type="InterPro" id="IPR020059">
    <property type="entry name" value="Glu/Gln-tRNA-synth_Ib_codon-bd"/>
</dbReference>
<dbReference type="HAMAP" id="MF_00126">
    <property type="entry name" value="Gln_tRNA_synth"/>
    <property type="match status" value="1"/>
</dbReference>
<dbReference type="Pfam" id="PF03950">
    <property type="entry name" value="tRNA-synt_1c_C"/>
    <property type="match status" value="1"/>
</dbReference>
<dbReference type="InterPro" id="IPR022861">
    <property type="entry name" value="Gln_tRNA_ligase_bac"/>
</dbReference>
<dbReference type="GO" id="GO:0005524">
    <property type="term" value="F:ATP binding"/>
    <property type="evidence" value="ECO:0007669"/>
    <property type="project" value="UniProtKB-UniRule"/>
</dbReference>
<evidence type="ECO:0000256" key="4">
    <source>
        <dbReference type="ARBA" id="ARBA00022741"/>
    </source>
</evidence>
<evidence type="ECO:0000259" key="12">
    <source>
        <dbReference type="Pfam" id="PF03950"/>
    </source>
</evidence>
<feature type="domain" description="Glutamyl/glutaminyl-tRNA synthetase class Ib catalytic" evidence="11">
    <location>
        <begin position="33"/>
        <end position="343"/>
    </location>
</feature>
<dbReference type="InterPro" id="IPR014729">
    <property type="entry name" value="Rossmann-like_a/b/a_fold"/>
</dbReference>
<keyword evidence="4 9" id="KW-0547">Nucleotide-binding</keyword>
<feature type="binding site" evidence="9">
    <location>
        <begin position="47"/>
        <end position="53"/>
    </location>
    <ligand>
        <name>ATP</name>
        <dbReference type="ChEBI" id="CHEBI:30616"/>
    </ligand>
</feature>
<feature type="binding site" evidence="9">
    <location>
        <begin position="41"/>
        <end position="43"/>
    </location>
    <ligand>
        <name>ATP</name>
        <dbReference type="ChEBI" id="CHEBI:30616"/>
    </ligand>
</feature>
<feature type="short sequence motif" description="'KMSKS' region" evidence="9">
    <location>
        <begin position="274"/>
        <end position="278"/>
    </location>
</feature>
<dbReference type="FunFam" id="3.40.50.620:FF:000037">
    <property type="entry name" value="Glutamine--tRNA ligase cytoplasmic"/>
    <property type="match status" value="1"/>
</dbReference>
<evidence type="ECO:0000313" key="14">
    <source>
        <dbReference type="EMBL" id="MBS1257891.1"/>
    </source>
</evidence>
<organism evidence="14 15">
    <name type="scientific">Candidatus Scalindua arabica</name>
    <dbReference type="NCBI Taxonomy" id="1127984"/>
    <lineage>
        <taxon>Bacteria</taxon>
        <taxon>Pseudomonadati</taxon>
        <taxon>Planctomycetota</taxon>
        <taxon>Candidatus Brocadiia</taxon>
        <taxon>Candidatus Brocadiales</taxon>
        <taxon>Candidatus Scalinduaceae</taxon>
        <taxon>Candidatus Scalindua</taxon>
    </lineage>
</organism>
<dbReference type="PRINTS" id="PR00987">
    <property type="entry name" value="TRNASYNTHGLU"/>
</dbReference>
<keyword evidence="2 9" id="KW-0963">Cytoplasm</keyword>